<evidence type="ECO:0000256" key="2">
    <source>
        <dbReference type="ARBA" id="ARBA00022603"/>
    </source>
</evidence>
<dbReference type="InterPro" id="IPR029063">
    <property type="entry name" value="SAM-dependent_MTases_sf"/>
</dbReference>
<reference evidence="5" key="2">
    <citation type="submission" date="2025-09" db="UniProtKB">
        <authorList>
            <consortium name="Ensembl"/>
        </authorList>
    </citation>
    <scope>IDENTIFICATION</scope>
</reference>
<dbReference type="Pfam" id="PF13489">
    <property type="entry name" value="Methyltransf_23"/>
    <property type="match status" value="1"/>
</dbReference>
<dbReference type="Proteomes" id="UP000694421">
    <property type="component" value="Unplaced"/>
</dbReference>
<evidence type="ECO:0000256" key="1">
    <source>
        <dbReference type="ARBA" id="ARBA00011245"/>
    </source>
</evidence>
<sequence>MEKGMMDLKIKQERHCKISRESMEPKVKVKRIFKVKRSKITDDFLAAGALSNGCCPMNGTKFPMVRAMDEDDECDNRKAIDVNFQKEILITPPKDSEVSVTQPMRSLTVEEYAKAFKSFLDHSTEHQCMDQFNEKELPSIIASLGNGKPTINVLGVGSGTGEQDLKMIRVIQANHPGTFIENEIIEPNPQHILSYKEAVRNSSDLKNVSFTWHQLTSMEYEEQAKEQNVQKKFDFIHLIQMLYRVEDIASTIKFFHSCLDSQAKLLIIILSGNSGWALIWKKYRHCLPATDSGHYITADDIKVVLEEMGVKYHVYEFPSAWDITECFIDGDTIGGHTLDFLTGTKDFMNTAPWDLKQRLRHALGQPECSTKEDGRIIFRNDLSMIVVESKY</sequence>
<protein>
    <recommendedName>
        <fullName evidence="7">Histamine N-methyltransferase</fullName>
    </recommendedName>
</protein>
<evidence type="ECO:0000256" key="3">
    <source>
        <dbReference type="ARBA" id="ARBA00022679"/>
    </source>
</evidence>
<dbReference type="FunFam" id="3.40.50.150:FF:000118">
    <property type="entry name" value="Histamine N-methyltransferase"/>
    <property type="match status" value="1"/>
</dbReference>
<dbReference type="AlphaFoldDB" id="A0A8D0EFV8"/>
<dbReference type="Gene3D" id="3.40.50.150">
    <property type="entry name" value="Vaccinia Virus protein VP39"/>
    <property type="match status" value="1"/>
</dbReference>
<keyword evidence="6" id="KW-1185">Reference proteome</keyword>
<keyword evidence="4" id="KW-0949">S-adenosyl-L-methionine</keyword>
<dbReference type="GO" id="GO:0032259">
    <property type="term" value="P:methylation"/>
    <property type="evidence" value="ECO:0007669"/>
    <property type="project" value="UniProtKB-KW"/>
</dbReference>
<dbReference type="OMA" id="SGWASIW"/>
<keyword evidence="2" id="KW-0489">Methyltransferase</keyword>
<reference evidence="5" key="1">
    <citation type="submission" date="2025-08" db="UniProtKB">
        <authorList>
            <consortium name="Ensembl"/>
        </authorList>
    </citation>
    <scope>IDENTIFICATION</scope>
</reference>
<dbReference type="GeneTree" id="ENSGT00390000002862"/>
<dbReference type="InterPro" id="IPR016673">
    <property type="entry name" value="HHMT-like"/>
</dbReference>
<evidence type="ECO:0000256" key="4">
    <source>
        <dbReference type="ARBA" id="ARBA00022691"/>
    </source>
</evidence>
<keyword evidence="3" id="KW-0808">Transferase</keyword>
<evidence type="ECO:0000313" key="5">
    <source>
        <dbReference type="Ensembl" id="ENSSMRP00000030658.1"/>
    </source>
</evidence>
<name>A0A8D0EFV8_SALMN</name>
<evidence type="ECO:0008006" key="7">
    <source>
        <dbReference type="Google" id="ProtNLM"/>
    </source>
</evidence>
<dbReference type="Ensembl" id="ENSSMRT00000035766.1">
    <property type="protein sequence ID" value="ENSSMRP00000030658.1"/>
    <property type="gene ID" value="ENSSMRG00000023492.1"/>
</dbReference>
<evidence type="ECO:0000313" key="6">
    <source>
        <dbReference type="Proteomes" id="UP000694421"/>
    </source>
</evidence>
<dbReference type="GO" id="GO:0008170">
    <property type="term" value="F:N-methyltransferase activity"/>
    <property type="evidence" value="ECO:0007669"/>
    <property type="project" value="InterPro"/>
</dbReference>
<dbReference type="PROSITE" id="PS51597">
    <property type="entry name" value="SAM_HNMT"/>
    <property type="match status" value="1"/>
</dbReference>
<accession>A0A8D0EFV8</accession>
<comment type="subunit">
    <text evidence="1">Monomer.</text>
</comment>
<proteinExistence type="predicted"/>
<dbReference type="SUPFAM" id="SSF53335">
    <property type="entry name" value="S-adenosyl-L-methionine-dependent methyltransferases"/>
    <property type="match status" value="1"/>
</dbReference>
<organism evidence="5 6">
    <name type="scientific">Salvator merianae</name>
    <name type="common">Argentine black and white tegu</name>
    <name type="synonym">Tupinambis merianae</name>
    <dbReference type="NCBI Taxonomy" id="96440"/>
    <lineage>
        <taxon>Eukaryota</taxon>
        <taxon>Metazoa</taxon>
        <taxon>Chordata</taxon>
        <taxon>Craniata</taxon>
        <taxon>Vertebrata</taxon>
        <taxon>Euteleostomi</taxon>
        <taxon>Lepidosauria</taxon>
        <taxon>Squamata</taxon>
        <taxon>Bifurcata</taxon>
        <taxon>Unidentata</taxon>
        <taxon>Episquamata</taxon>
        <taxon>Laterata</taxon>
        <taxon>Teiioidea</taxon>
        <taxon>Teiidae</taxon>
        <taxon>Salvator</taxon>
    </lineage>
</organism>